<feature type="transmembrane region" description="Helical" evidence="1">
    <location>
        <begin position="6"/>
        <end position="26"/>
    </location>
</feature>
<dbReference type="EMBL" id="JACHBL010000001">
    <property type="protein sequence ID" value="MBB5597687.1"/>
    <property type="molecule type" value="Genomic_DNA"/>
</dbReference>
<dbReference type="Proteomes" id="UP000523863">
    <property type="component" value="Unassembled WGS sequence"/>
</dbReference>
<keyword evidence="1" id="KW-0812">Transmembrane</keyword>
<protein>
    <recommendedName>
        <fullName evidence="2">PH domain-containing protein</fullName>
    </recommendedName>
</protein>
<organism evidence="3 4">
    <name type="scientific">Neomicrococcus lactis</name>
    <dbReference type="NCBI Taxonomy" id="732241"/>
    <lineage>
        <taxon>Bacteria</taxon>
        <taxon>Bacillati</taxon>
        <taxon>Actinomycetota</taxon>
        <taxon>Actinomycetes</taxon>
        <taxon>Micrococcales</taxon>
        <taxon>Micrococcaceae</taxon>
        <taxon>Neomicrococcus</taxon>
    </lineage>
</organism>
<evidence type="ECO:0000313" key="3">
    <source>
        <dbReference type="EMBL" id="MBB5597687.1"/>
    </source>
</evidence>
<dbReference type="Pfam" id="PF25362">
    <property type="entry name" value="bPH_11"/>
    <property type="match status" value="1"/>
</dbReference>
<keyword evidence="1" id="KW-1133">Transmembrane helix</keyword>
<feature type="domain" description="PH" evidence="2">
    <location>
        <begin position="40"/>
        <end position="168"/>
    </location>
</feature>
<name>A0A7W8YA81_9MICC</name>
<proteinExistence type="predicted"/>
<keyword evidence="4" id="KW-1185">Reference proteome</keyword>
<accession>A0A7W8YA81</accession>
<dbReference type="AlphaFoldDB" id="A0A7W8YA81"/>
<evidence type="ECO:0000313" key="4">
    <source>
        <dbReference type="Proteomes" id="UP000523863"/>
    </source>
</evidence>
<sequence length="183" mass="19701">MTEPNYGPAIFITLGIIVVLIGLMALGWRNRLKRQADVTAPPAAPADLGAAIATGEGTYITTTTAHDYLDRIAVHGLGIRTTAVLSVHESGVIFDRSGSDALFIPRESLRDVRLDSGMAGKFVEKDGLIVIEWNIGAHEGAADSAETNVDTGFRARYHEQQAELFAAIESILPRTTQNERKSA</sequence>
<reference evidence="3 4" key="1">
    <citation type="submission" date="2020-08" db="EMBL/GenBank/DDBJ databases">
        <title>Sequencing the genomes of 1000 actinobacteria strains.</title>
        <authorList>
            <person name="Klenk H.-P."/>
        </authorList>
    </citation>
    <scope>NUCLEOTIDE SEQUENCE [LARGE SCALE GENOMIC DNA]</scope>
    <source>
        <strain evidence="3 4">DSM 23694</strain>
    </source>
</reference>
<evidence type="ECO:0000259" key="2">
    <source>
        <dbReference type="Pfam" id="PF25362"/>
    </source>
</evidence>
<evidence type="ECO:0000256" key="1">
    <source>
        <dbReference type="SAM" id="Phobius"/>
    </source>
</evidence>
<gene>
    <name evidence="3" type="ORF">BKA12_000767</name>
</gene>
<comment type="caution">
    <text evidence="3">The sequence shown here is derived from an EMBL/GenBank/DDBJ whole genome shotgun (WGS) entry which is preliminary data.</text>
</comment>
<keyword evidence="1" id="KW-0472">Membrane</keyword>
<dbReference type="InterPro" id="IPR057446">
    <property type="entry name" value="PH_bac"/>
</dbReference>